<proteinExistence type="predicted"/>
<reference evidence="1 2" key="2">
    <citation type="journal article" date="2022" name="Mol. Ecol. Resour.">
        <title>The genomes of chicory, endive, great burdock and yacon provide insights into Asteraceae paleo-polyploidization history and plant inulin production.</title>
        <authorList>
            <person name="Fan W."/>
            <person name="Wang S."/>
            <person name="Wang H."/>
            <person name="Wang A."/>
            <person name="Jiang F."/>
            <person name="Liu H."/>
            <person name="Zhao H."/>
            <person name="Xu D."/>
            <person name="Zhang Y."/>
        </authorList>
    </citation>
    <scope>NUCLEOTIDE SEQUENCE [LARGE SCALE GENOMIC DNA]</scope>
    <source>
        <strain evidence="2">cv. Yunnan</strain>
        <tissue evidence="1">Leaves</tissue>
    </source>
</reference>
<dbReference type="Proteomes" id="UP001056120">
    <property type="component" value="Linkage Group LG02"/>
</dbReference>
<sequence length="75" mass="8718">MVLFDIPLYDHFDNNPNVETDESYNGDDVPHQDIETQEIKETYDEEDEGKEVKTNNCDSIVESIEISIKLIKDKL</sequence>
<evidence type="ECO:0000313" key="2">
    <source>
        <dbReference type="Proteomes" id="UP001056120"/>
    </source>
</evidence>
<dbReference type="EMBL" id="CM042019">
    <property type="protein sequence ID" value="KAI3824051.1"/>
    <property type="molecule type" value="Genomic_DNA"/>
</dbReference>
<comment type="caution">
    <text evidence="1">The sequence shown here is derived from an EMBL/GenBank/DDBJ whole genome shotgun (WGS) entry which is preliminary data.</text>
</comment>
<reference evidence="2" key="1">
    <citation type="journal article" date="2022" name="Mol. Ecol. Resour.">
        <title>The genomes of chicory, endive, great burdock and yacon provide insights into Asteraceae palaeo-polyploidization history and plant inulin production.</title>
        <authorList>
            <person name="Fan W."/>
            <person name="Wang S."/>
            <person name="Wang H."/>
            <person name="Wang A."/>
            <person name="Jiang F."/>
            <person name="Liu H."/>
            <person name="Zhao H."/>
            <person name="Xu D."/>
            <person name="Zhang Y."/>
        </authorList>
    </citation>
    <scope>NUCLEOTIDE SEQUENCE [LARGE SCALE GENOMIC DNA]</scope>
    <source>
        <strain evidence="2">cv. Yunnan</strain>
    </source>
</reference>
<keyword evidence="2" id="KW-1185">Reference proteome</keyword>
<gene>
    <name evidence="1" type="ORF">L1987_05498</name>
</gene>
<accession>A0ACB9JVK0</accession>
<evidence type="ECO:0000313" key="1">
    <source>
        <dbReference type="EMBL" id="KAI3824051.1"/>
    </source>
</evidence>
<name>A0ACB9JVK0_9ASTR</name>
<organism evidence="1 2">
    <name type="scientific">Smallanthus sonchifolius</name>
    <dbReference type="NCBI Taxonomy" id="185202"/>
    <lineage>
        <taxon>Eukaryota</taxon>
        <taxon>Viridiplantae</taxon>
        <taxon>Streptophyta</taxon>
        <taxon>Embryophyta</taxon>
        <taxon>Tracheophyta</taxon>
        <taxon>Spermatophyta</taxon>
        <taxon>Magnoliopsida</taxon>
        <taxon>eudicotyledons</taxon>
        <taxon>Gunneridae</taxon>
        <taxon>Pentapetalae</taxon>
        <taxon>asterids</taxon>
        <taxon>campanulids</taxon>
        <taxon>Asterales</taxon>
        <taxon>Asteraceae</taxon>
        <taxon>Asteroideae</taxon>
        <taxon>Heliantheae alliance</taxon>
        <taxon>Millerieae</taxon>
        <taxon>Smallanthus</taxon>
    </lineage>
</organism>
<protein>
    <submittedName>
        <fullName evidence="1">Uncharacterized protein</fullName>
    </submittedName>
</protein>